<dbReference type="SMART" id="SM00231">
    <property type="entry name" value="FA58C"/>
    <property type="match status" value="2"/>
</dbReference>
<dbReference type="AlphaFoldDB" id="A0A3B4B982"/>
<evidence type="ECO:0000313" key="5">
    <source>
        <dbReference type="Ensembl" id="ENSPMGP00000026277.1"/>
    </source>
</evidence>
<dbReference type="InterPro" id="IPR050633">
    <property type="entry name" value="Neuropilin_MCO_CoagFactor"/>
</dbReference>
<keyword evidence="1 2" id="KW-1015">Disulfide bond</keyword>
<proteinExistence type="predicted"/>
<evidence type="ECO:0000256" key="1">
    <source>
        <dbReference type="ARBA" id="ARBA00023157"/>
    </source>
</evidence>
<dbReference type="FunFam" id="2.10.25.10:FF:000226">
    <property type="entry name" value="EGF-like repeat and discoidin I-like domain-containing protein 3"/>
    <property type="match status" value="1"/>
</dbReference>
<dbReference type="CDD" id="cd00054">
    <property type="entry name" value="EGF_CA"/>
    <property type="match status" value="3"/>
</dbReference>
<feature type="disulfide bond" evidence="2">
    <location>
        <begin position="94"/>
        <end position="103"/>
    </location>
</feature>
<dbReference type="CDD" id="cd00057">
    <property type="entry name" value="FA58C"/>
    <property type="match status" value="2"/>
</dbReference>
<dbReference type="STRING" id="409849.ENSPMGP00000026277"/>
<dbReference type="SUPFAM" id="SSF57196">
    <property type="entry name" value="EGF/Laminin"/>
    <property type="match status" value="3"/>
</dbReference>
<feature type="domain" description="F5/8 type C" evidence="3">
    <location>
        <begin position="304"/>
        <end position="460"/>
    </location>
</feature>
<feature type="domain" description="EGF-like" evidence="4">
    <location>
        <begin position="60"/>
        <end position="104"/>
    </location>
</feature>
<dbReference type="PROSITE" id="PS00022">
    <property type="entry name" value="EGF_1"/>
    <property type="match status" value="3"/>
</dbReference>
<dbReference type="FunFam" id="2.60.120.260:FF:000002">
    <property type="entry name" value="Coagulation factor VIII"/>
    <property type="match status" value="2"/>
</dbReference>
<organism evidence="5 6">
    <name type="scientific">Periophthalmus magnuspinnatus</name>
    <dbReference type="NCBI Taxonomy" id="409849"/>
    <lineage>
        <taxon>Eukaryota</taxon>
        <taxon>Metazoa</taxon>
        <taxon>Chordata</taxon>
        <taxon>Craniata</taxon>
        <taxon>Vertebrata</taxon>
        <taxon>Euteleostomi</taxon>
        <taxon>Actinopterygii</taxon>
        <taxon>Neopterygii</taxon>
        <taxon>Teleostei</taxon>
        <taxon>Neoteleostei</taxon>
        <taxon>Acanthomorphata</taxon>
        <taxon>Gobiaria</taxon>
        <taxon>Gobiiformes</taxon>
        <taxon>Gobioidei</taxon>
        <taxon>Gobiidae</taxon>
        <taxon>Oxudercinae</taxon>
        <taxon>Periophthalmus</taxon>
    </lineage>
</organism>
<dbReference type="InterPro" id="IPR008979">
    <property type="entry name" value="Galactose-bd-like_sf"/>
</dbReference>
<evidence type="ECO:0008006" key="7">
    <source>
        <dbReference type="Google" id="ProtNLM"/>
    </source>
</evidence>
<feature type="disulfide bond" evidence="2">
    <location>
        <begin position="47"/>
        <end position="56"/>
    </location>
</feature>
<dbReference type="PROSITE" id="PS01286">
    <property type="entry name" value="FA58C_2"/>
    <property type="match status" value="2"/>
</dbReference>
<dbReference type="Proteomes" id="UP000261520">
    <property type="component" value="Unplaced"/>
</dbReference>
<dbReference type="InterPro" id="IPR000421">
    <property type="entry name" value="FA58C"/>
</dbReference>
<dbReference type="SMART" id="SM00181">
    <property type="entry name" value="EGF"/>
    <property type="match status" value="3"/>
</dbReference>
<dbReference type="PROSITE" id="PS50026">
    <property type="entry name" value="EGF_3"/>
    <property type="match status" value="3"/>
</dbReference>
<dbReference type="Gene3D" id="2.60.120.260">
    <property type="entry name" value="Galactose-binding domain-like"/>
    <property type="match status" value="2"/>
</dbReference>
<sequence>QGTYSFHKGPVFSKSVFLKNSLILNFCANGGTCVTSGSGSSEFFCICPEEFTGDNCTERETGPCIPNPCLNDGQCEVVSEKRRGDVFSQYYCVCPPETTGGHCETQINECQEQPCQNGGTCSDLNGDFSCTCPSPYVGKRCHLRCISRLGLEGGGISESHLRSSSVRYTLMGLQRWGPELARLNLKGLVNAWSPAPHDRYPWIQVDLTRIMRVSGLVSQGAGRLGYSEFVKAFKVSYSLNGTDFTYYQRDGRDVVFSGNMDKDSPKTSLLDPPLLTQFIRIVPVVCRRACTLRLEIIGCELNGCSEPLGMRSRLISDSQVSASSSFRTWGLDSFTWRPEYARLDKQGKTNAWTAAVSDQNQWIQVDLGSPKRLTGIITQGAKDFGHIQFVTAFKVSYSNNGRDWSTVKDQRGQDKVFAGNSDNNVHKTNVFEPPLFSRFVRVEPWAWHGRITLRLELLGCSQ</sequence>
<dbReference type="Pfam" id="PF00008">
    <property type="entry name" value="EGF"/>
    <property type="match status" value="2"/>
</dbReference>
<feature type="disulfide bond" evidence="2">
    <location>
        <begin position="132"/>
        <end position="141"/>
    </location>
</feature>
<dbReference type="PROSITE" id="PS01187">
    <property type="entry name" value="EGF_CA"/>
    <property type="match status" value="1"/>
</dbReference>
<dbReference type="SMART" id="SM00179">
    <property type="entry name" value="EGF_CA"/>
    <property type="match status" value="1"/>
</dbReference>
<dbReference type="PROSITE" id="PS01285">
    <property type="entry name" value="FA58C_1"/>
    <property type="match status" value="1"/>
</dbReference>
<dbReference type="PROSITE" id="PS50022">
    <property type="entry name" value="FA58C_3"/>
    <property type="match status" value="2"/>
</dbReference>
<evidence type="ECO:0000259" key="4">
    <source>
        <dbReference type="PROSITE" id="PS50026"/>
    </source>
</evidence>
<dbReference type="Ensembl" id="ENSPMGT00000027985.1">
    <property type="protein sequence ID" value="ENSPMGP00000026277.1"/>
    <property type="gene ID" value="ENSPMGG00000021198.1"/>
</dbReference>
<dbReference type="Gene3D" id="2.10.25.10">
    <property type="entry name" value="Laminin"/>
    <property type="match status" value="3"/>
</dbReference>
<reference evidence="5" key="1">
    <citation type="submission" date="2025-08" db="UniProtKB">
        <authorList>
            <consortium name="Ensembl"/>
        </authorList>
    </citation>
    <scope>IDENTIFICATION</scope>
</reference>
<dbReference type="InterPro" id="IPR000152">
    <property type="entry name" value="EGF-type_Asp/Asn_hydroxyl_site"/>
</dbReference>
<dbReference type="GO" id="GO:0005509">
    <property type="term" value="F:calcium ion binding"/>
    <property type="evidence" value="ECO:0007669"/>
    <property type="project" value="InterPro"/>
</dbReference>
<keyword evidence="2" id="KW-0245">EGF-like domain</keyword>
<feature type="domain" description="EGF-like" evidence="4">
    <location>
        <begin position="18"/>
        <end position="57"/>
    </location>
</feature>
<evidence type="ECO:0000313" key="6">
    <source>
        <dbReference type="Proteomes" id="UP000261520"/>
    </source>
</evidence>
<dbReference type="Pfam" id="PF00754">
    <property type="entry name" value="F5_F8_type_C"/>
    <property type="match status" value="2"/>
</dbReference>
<accession>A0A3B4B982</accession>
<dbReference type="PANTHER" id="PTHR46806:SF11">
    <property type="entry name" value="MILK FAT GLOBULE EGF AND FACTOR V_VIII DOMAIN CONTAINING"/>
    <property type="match status" value="1"/>
</dbReference>
<dbReference type="GO" id="GO:0038023">
    <property type="term" value="F:signaling receptor activity"/>
    <property type="evidence" value="ECO:0007669"/>
    <property type="project" value="TreeGrafter"/>
</dbReference>
<name>A0A3B4B982_9GOBI</name>
<evidence type="ECO:0000256" key="2">
    <source>
        <dbReference type="PROSITE-ProRule" id="PRU00076"/>
    </source>
</evidence>
<dbReference type="InterPro" id="IPR000742">
    <property type="entry name" value="EGF"/>
</dbReference>
<keyword evidence="6" id="KW-1185">Reference proteome</keyword>
<feature type="domain" description="EGF-like" evidence="4">
    <location>
        <begin position="106"/>
        <end position="142"/>
    </location>
</feature>
<dbReference type="PROSITE" id="PS00010">
    <property type="entry name" value="ASX_HYDROXYL"/>
    <property type="match status" value="1"/>
</dbReference>
<evidence type="ECO:0000259" key="3">
    <source>
        <dbReference type="PROSITE" id="PS50022"/>
    </source>
</evidence>
<dbReference type="GO" id="GO:0005886">
    <property type="term" value="C:plasma membrane"/>
    <property type="evidence" value="ECO:0007669"/>
    <property type="project" value="TreeGrafter"/>
</dbReference>
<protein>
    <recommendedName>
        <fullName evidence="7">Milk fat globule-EGF factor 8 protein b</fullName>
    </recommendedName>
</protein>
<comment type="caution">
    <text evidence="2">Lacks conserved residue(s) required for the propagation of feature annotation.</text>
</comment>
<dbReference type="SUPFAM" id="SSF49785">
    <property type="entry name" value="Galactose-binding domain-like"/>
    <property type="match status" value="2"/>
</dbReference>
<dbReference type="InterPro" id="IPR001881">
    <property type="entry name" value="EGF-like_Ca-bd_dom"/>
</dbReference>
<dbReference type="PANTHER" id="PTHR46806">
    <property type="entry name" value="F5/8 TYPE C DOMAIN-CONTAINING PROTEIN"/>
    <property type="match status" value="1"/>
</dbReference>
<feature type="domain" description="F5/8 type C" evidence="3">
    <location>
        <begin position="145"/>
        <end position="299"/>
    </location>
</feature>
<reference evidence="5" key="2">
    <citation type="submission" date="2025-09" db="UniProtKB">
        <authorList>
            <consortium name="Ensembl"/>
        </authorList>
    </citation>
    <scope>IDENTIFICATION</scope>
</reference>
<dbReference type="InterPro" id="IPR018097">
    <property type="entry name" value="EGF_Ca-bd_CS"/>
</dbReference>